<dbReference type="InterPro" id="IPR027640">
    <property type="entry name" value="Kinesin-like_fam"/>
</dbReference>
<accession>A0A9Q1JNQ3</accession>
<dbReference type="SUPFAM" id="SSF52540">
    <property type="entry name" value="P-loop containing nucleoside triphosphate hydrolases"/>
    <property type="match status" value="1"/>
</dbReference>
<dbReference type="Pfam" id="PF00307">
    <property type="entry name" value="CH"/>
    <property type="match status" value="1"/>
</dbReference>
<feature type="domain" description="Calponin-homology (CH)" evidence="10">
    <location>
        <begin position="40"/>
        <end position="175"/>
    </location>
</feature>
<keyword evidence="2" id="KW-0493">Microtubule</keyword>
<keyword evidence="6 7" id="KW-0505">Motor protein</keyword>
<dbReference type="CDD" id="cd01366">
    <property type="entry name" value="KISc_C_terminal"/>
    <property type="match status" value="1"/>
</dbReference>
<dbReference type="InterPro" id="IPR027417">
    <property type="entry name" value="P-loop_NTPase"/>
</dbReference>
<feature type="compositionally biased region" description="Basic and acidic residues" evidence="9">
    <location>
        <begin position="272"/>
        <end position="290"/>
    </location>
</feature>
<feature type="region of interest" description="Disordered" evidence="9">
    <location>
        <begin position="229"/>
        <end position="324"/>
    </location>
</feature>
<dbReference type="PANTHER" id="PTHR47972">
    <property type="entry name" value="KINESIN-LIKE PROTEIN KLP-3"/>
    <property type="match status" value="1"/>
</dbReference>
<evidence type="ECO:0000256" key="2">
    <source>
        <dbReference type="ARBA" id="ARBA00022701"/>
    </source>
</evidence>
<evidence type="ECO:0000256" key="1">
    <source>
        <dbReference type="ARBA" id="ARBA00010899"/>
    </source>
</evidence>
<dbReference type="PROSITE" id="PS50021">
    <property type="entry name" value="CH"/>
    <property type="match status" value="1"/>
</dbReference>
<evidence type="ECO:0000259" key="11">
    <source>
        <dbReference type="PROSITE" id="PS50067"/>
    </source>
</evidence>
<evidence type="ECO:0000313" key="13">
    <source>
        <dbReference type="Proteomes" id="UP001153076"/>
    </source>
</evidence>
<dbReference type="AlphaFoldDB" id="A0A9Q1JNQ3"/>
<dbReference type="InterPro" id="IPR001752">
    <property type="entry name" value="Kinesin_motor_dom"/>
</dbReference>
<dbReference type="GO" id="GO:0007018">
    <property type="term" value="P:microtubule-based movement"/>
    <property type="evidence" value="ECO:0007669"/>
    <property type="project" value="InterPro"/>
</dbReference>
<feature type="region of interest" description="Disordered" evidence="9">
    <location>
        <begin position="781"/>
        <end position="871"/>
    </location>
</feature>
<dbReference type="GO" id="GO:0016887">
    <property type="term" value="F:ATP hydrolysis activity"/>
    <property type="evidence" value="ECO:0007669"/>
    <property type="project" value="UniProtKB-ARBA"/>
</dbReference>
<reference evidence="12" key="1">
    <citation type="submission" date="2022-04" db="EMBL/GenBank/DDBJ databases">
        <title>Carnegiea gigantea Genome sequencing and assembly v2.</title>
        <authorList>
            <person name="Copetti D."/>
            <person name="Sanderson M.J."/>
            <person name="Burquez A."/>
            <person name="Wojciechowski M.F."/>
        </authorList>
    </citation>
    <scope>NUCLEOTIDE SEQUENCE</scope>
    <source>
        <strain evidence="12">SGP5-SGP5p</strain>
        <tissue evidence="12">Aerial part</tissue>
    </source>
</reference>
<feature type="compositionally biased region" description="Polar residues" evidence="9">
    <location>
        <begin position="846"/>
        <end position="865"/>
    </location>
</feature>
<keyword evidence="5 8" id="KW-0175">Coiled coil</keyword>
<comment type="caution">
    <text evidence="12">The sequence shown here is derived from an EMBL/GenBank/DDBJ whole genome shotgun (WGS) entry which is preliminary data.</text>
</comment>
<organism evidence="12 13">
    <name type="scientific">Carnegiea gigantea</name>
    <dbReference type="NCBI Taxonomy" id="171969"/>
    <lineage>
        <taxon>Eukaryota</taxon>
        <taxon>Viridiplantae</taxon>
        <taxon>Streptophyta</taxon>
        <taxon>Embryophyta</taxon>
        <taxon>Tracheophyta</taxon>
        <taxon>Spermatophyta</taxon>
        <taxon>Magnoliopsida</taxon>
        <taxon>eudicotyledons</taxon>
        <taxon>Gunneridae</taxon>
        <taxon>Pentapetalae</taxon>
        <taxon>Caryophyllales</taxon>
        <taxon>Cactineae</taxon>
        <taxon>Cactaceae</taxon>
        <taxon>Cactoideae</taxon>
        <taxon>Echinocereeae</taxon>
        <taxon>Carnegiea</taxon>
    </lineage>
</organism>
<evidence type="ECO:0000256" key="4">
    <source>
        <dbReference type="ARBA" id="ARBA00022840"/>
    </source>
</evidence>
<dbReference type="InterPro" id="IPR036872">
    <property type="entry name" value="CH_dom_sf"/>
</dbReference>
<dbReference type="GO" id="GO:0003777">
    <property type="term" value="F:microtubule motor activity"/>
    <property type="evidence" value="ECO:0007669"/>
    <property type="project" value="InterPro"/>
</dbReference>
<dbReference type="PRINTS" id="PR00380">
    <property type="entry name" value="KINESINHEAVY"/>
</dbReference>
<dbReference type="SUPFAM" id="SSF47576">
    <property type="entry name" value="Calponin-homology domain, CH-domain"/>
    <property type="match status" value="1"/>
</dbReference>
<dbReference type="SMART" id="SM00033">
    <property type="entry name" value="CH"/>
    <property type="match status" value="1"/>
</dbReference>
<dbReference type="EMBL" id="JAKOGI010001265">
    <property type="protein sequence ID" value="KAJ8426590.1"/>
    <property type="molecule type" value="Genomic_DNA"/>
</dbReference>
<evidence type="ECO:0000256" key="6">
    <source>
        <dbReference type="ARBA" id="ARBA00023175"/>
    </source>
</evidence>
<evidence type="ECO:0000256" key="7">
    <source>
        <dbReference type="PROSITE-ProRule" id="PRU00283"/>
    </source>
</evidence>
<dbReference type="CDD" id="cd21203">
    <property type="entry name" value="CH_AtKIN14-like"/>
    <property type="match status" value="1"/>
</dbReference>
<evidence type="ECO:0000313" key="12">
    <source>
        <dbReference type="EMBL" id="KAJ8426590.1"/>
    </source>
</evidence>
<dbReference type="InterPro" id="IPR036961">
    <property type="entry name" value="Kinesin_motor_dom_sf"/>
</dbReference>
<dbReference type="GO" id="GO:0005524">
    <property type="term" value="F:ATP binding"/>
    <property type="evidence" value="ECO:0007669"/>
    <property type="project" value="UniProtKB-UniRule"/>
</dbReference>
<evidence type="ECO:0000256" key="3">
    <source>
        <dbReference type="ARBA" id="ARBA00022741"/>
    </source>
</evidence>
<dbReference type="PANTHER" id="PTHR47972:SF12">
    <property type="entry name" value="KINESIN-LIKE PROTEIN KIN-14H"/>
    <property type="match status" value="1"/>
</dbReference>
<feature type="compositionally biased region" description="Polar residues" evidence="9">
    <location>
        <begin position="799"/>
        <end position="838"/>
    </location>
</feature>
<feature type="binding site" evidence="7">
    <location>
        <begin position="500"/>
        <end position="507"/>
    </location>
    <ligand>
        <name>ATP</name>
        <dbReference type="ChEBI" id="CHEBI:30616"/>
    </ligand>
</feature>
<feature type="coiled-coil region" evidence="8">
    <location>
        <begin position="744"/>
        <end position="771"/>
    </location>
</feature>
<keyword evidence="3 7" id="KW-0547">Nucleotide-binding</keyword>
<evidence type="ECO:0000256" key="9">
    <source>
        <dbReference type="SAM" id="MobiDB-lite"/>
    </source>
</evidence>
<dbReference type="GO" id="GO:0005874">
    <property type="term" value="C:microtubule"/>
    <property type="evidence" value="ECO:0007669"/>
    <property type="project" value="UniProtKB-KW"/>
</dbReference>
<evidence type="ECO:0000259" key="10">
    <source>
        <dbReference type="PROSITE" id="PS50021"/>
    </source>
</evidence>
<evidence type="ECO:0000256" key="8">
    <source>
        <dbReference type="SAM" id="Coils"/>
    </source>
</evidence>
<feature type="compositionally biased region" description="Polar residues" evidence="9">
    <location>
        <begin position="229"/>
        <end position="267"/>
    </location>
</feature>
<feature type="compositionally biased region" description="Polar residues" evidence="9">
    <location>
        <begin position="921"/>
        <end position="934"/>
    </location>
</feature>
<sequence>MAAEGMLSFSVVSVVEDVLRQQGSRLGDYELASKKSDEESSRRYEAAEWLRKIVGVVYSKDLPAEPSEQDFRLGLRSGIILCTAINKVKPGSIPKLPTDNDIGHSLSLVVDAPNHTVIIPDGVGLMASQYFENVRNFLNAAEEIGLPTFEASDLEQGGETTKVVDSVLALKSYYDWKSNSRSLNLMIRALLKDKKPDEIPIIVECMLSRVMEEIDTRIARQNYTEVKTTPETMSVSGQNISPSDSPKAETQNISPTDSSKAEPQQNIFARDSPMEEIQRLSARDPPKEETQQNISSRDTLKEERQNNEEETTIDKHREKQQVHEKVRTQQDVLLETKENILKKCKLLLAQQDSNFQELKGTVHATKETVQLLQMKYQEEFSHLGEHLQTLTHAAAQYKKVLEENRKLYNQVQDLKGNIRVYCRVRPFLPGQENRFTTVEHVEDRTITISTPSKHSKEGKKSFSFNKVFGPSATQAEVFADMQPLVRSVLDGYNVCIFAYGQTGAGKTFTMSGPNNPTEETYGVNYRALNDLFYLSEERKATISYEVSVQMMEIYNEQVRDLLATDDIRNSSQNGINVPDANRLPVTTTADVIHLMNLGFKNRAVCSTAMNDRSSRSHSCMTVHVQGKDLTSGATLRGCMHLVDLAGSERVDKSEVTGDRLKEAVHINKSLSALGDVIASLATKNTHVPYRNSKLTQLLQDSLGGQAKTLMFVHISPEADAVGETISTLKFAERVASVELGAARANKDSSDVKELKDQISSLKAALTKKDEEMEQYVRSLTGTPESMSVESSPMHPALSVKSNSTASSPIHPSLSAKSNGAVSSSTASRAPKDNSGTRTSPEKGAGSTKNDQSSNSQARTDSPQQQSRRRSLDPTDILANEAHWPPLSVVKTAVTSGDTTPKKESLQRHGSLGTFEKPQPQKPFSSLVASAGASSNDSMDELSVATCDSSEADSPLRHQNHLSRVSSLPNILGSKIKRPQAKAPSKNPEVNKYVLPVVCCHSSCFFVSYNTWPA</sequence>
<feature type="compositionally biased region" description="Basic and acidic residues" evidence="9">
    <location>
        <begin position="298"/>
        <end position="324"/>
    </location>
</feature>
<gene>
    <name evidence="12" type="ORF">Cgig2_018058</name>
</gene>
<keyword evidence="4 7" id="KW-0067">ATP-binding</keyword>
<dbReference type="Gene3D" id="3.40.850.10">
    <property type="entry name" value="Kinesin motor domain"/>
    <property type="match status" value="1"/>
</dbReference>
<name>A0A9Q1JNQ3_9CARY</name>
<dbReference type="Gene3D" id="1.10.418.10">
    <property type="entry name" value="Calponin-like domain"/>
    <property type="match status" value="1"/>
</dbReference>
<feature type="compositionally biased region" description="Polar residues" evidence="9">
    <location>
        <begin position="781"/>
        <end position="790"/>
    </location>
</feature>
<keyword evidence="13" id="KW-1185">Reference proteome</keyword>
<dbReference type="SMART" id="SM00129">
    <property type="entry name" value="KISc"/>
    <property type="match status" value="1"/>
</dbReference>
<proteinExistence type="inferred from homology"/>
<dbReference type="GO" id="GO:0008017">
    <property type="term" value="F:microtubule binding"/>
    <property type="evidence" value="ECO:0007669"/>
    <property type="project" value="InterPro"/>
</dbReference>
<protein>
    <recommendedName>
        <fullName evidence="14">Kinesin heavy chain</fullName>
    </recommendedName>
</protein>
<dbReference type="Proteomes" id="UP001153076">
    <property type="component" value="Unassembled WGS sequence"/>
</dbReference>
<dbReference type="Pfam" id="PF00225">
    <property type="entry name" value="Kinesin"/>
    <property type="match status" value="1"/>
</dbReference>
<dbReference type="OrthoDB" id="3176171at2759"/>
<dbReference type="FunFam" id="3.40.850.10:FF:000045">
    <property type="entry name" value="Kinesin-like protein KIN-14I isoform A"/>
    <property type="match status" value="1"/>
</dbReference>
<evidence type="ECO:0008006" key="14">
    <source>
        <dbReference type="Google" id="ProtNLM"/>
    </source>
</evidence>
<evidence type="ECO:0000256" key="5">
    <source>
        <dbReference type="ARBA" id="ARBA00023054"/>
    </source>
</evidence>
<dbReference type="InterPro" id="IPR001715">
    <property type="entry name" value="CH_dom"/>
</dbReference>
<comment type="similarity">
    <text evidence="1">Belongs to the TRAFAC class myosin-kinesin ATPase superfamily. Kinesin family. KIN-14 subfamily.</text>
</comment>
<feature type="region of interest" description="Disordered" evidence="9">
    <location>
        <begin position="893"/>
        <end position="934"/>
    </location>
</feature>
<dbReference type="PROSITE" id="PS50067">
    <property type="entry name" value="KINESIN_MOTOR_2"/>
    <property type="match status" value="1"/>
</dbReference>
<feature type="domain" description="Kinesin motor" evidence="11">
    <location>
        <begin position="417"/>
        <end position="737"/>
    </location>
</feature>